<dbReference type="EMBL" id="JAGFMF010011614">
    <property type="protein sequence ID" value="KAG8519147.1"/>
    <property type="molecule type" value="Genomic_DNA"/>
</dbReference>
<reference evidence="2" key="1">
    <citation type="journal article" date="2021" name="Evol. Appl.">
        <title>The genome of the Pyrenean desman and the effects of bottlenecks and inbreeding on the genomic landscape of an endangered species.</title>
        <authorList>
            <person name="Escoda L."/>
            <person name="Castresana J."/>
        </authorList>
    </citation>
    <scope>NUCLEOTIDE SEQUENCE</scope>
    <source>
        <strain evidence="2">IBE-C5619</strain>
    </source>
</reference>
<accession>A0A8J6AI09</accession>
<evidence type="ECO:0000313" key="2">
    <source>
        <dbReference type="EMBL" id="KAG8519147.1"/>
    </source>
</evidence>
<dbReference type="GO" id="GO:0003009">
    <property type="term" value="P:skeletal muscle contraction"/>
    <property type="evidence" value="ECO:0007669"/>
    <property type="project" value="TreeGrafter"/>
</dbReference>
<dbReference type="OrthoDB" id="9838378at2759"/>
<name>A0A8J6AI09_GALPY</name>
<feature type="region of interest" description="Disordered" evidence="1">
    <location>
        <begin position="1"/>
        <end position="200"/>
    </location>
</feature>
<feature type="compositionally biased region" description="Basic and acidic residues" evidence="1">
    <location>
        <begin position="142"/>
        <end position="153"/>
    </location>
</feature>
<dbReference type="PANTHER" id="PTHR22397">
    <property type="entry name" value="JUNCTIONAL SARCOPLASMIC RETICULUM PROTEIN 1"/>
    <property type="match status" value="1"/>
</dbReference>
<evidence type="ECO:0000256" key="1">
    <source>
        <dbReference type="SAM" id="MobiDB-lite"/>
    </source>
</evidence>
<dbReference type="GO" id="GO:0016529">
    <property type="term" value="C:sarcoplasmic reticulum"/>
    <property type="evidence" value="ECO:0007669"/>
    <property type="project" value="TreeGrafter"/>
</dbReference>
<comment type="caution">
    <text evidence="2">The sequence shown here is derived from an EMBL/GenBank/DDBJ whole genome shotgun (WGS) entry which is preliminary data.</text>
</comment>
<dbReference type="Pfam" id="PF15312">
    <property type="entry name" value="JSRP"/>
    <property type="match status" value="1"/>
</dbReference>
<feature type="compositionally biased region" description="Basic residues" evidence="1">
    <location>
        <begin position="400"/>
        <end position="411"/>
    </location>
</feature>
<feature type="compositionally biased region" description="Pro residues" evidence="1">
    <location>
        <begin position="236"/>
        <end position="258"/>
    </location>
</feature>
<feature type="compositionally biased region" description="Basic and acidic residues" evidence="1">
    <location>
        <begin position="274"/>
        <end position="306"/>
    </location>
</feature>
<protein>
    <submittedName>
        <fullName evidence="2">Junctional sarcoplasmic reticulum protein 1</fullName>
    </submittedName>
</protein>
<gene>
    <name evidence="2" type="ORF">J0S82_005973</name>
</gene>
<feature type="compositionally biased region" description="Pro residues" evidence="1">
    <location>
        <begin position="180"/>
        <end position="192"/>
    </location>
</feature>
<dbReference type="PANTHER" id="PTHR22397:SF2">
    <property type="entry name" value="JUNCTIONAL SARCOPLASMIC RETICULUM PROTEIN 1"/>
    <property type="match status" value="1"/>
</dbReference>
<dbReference type="AlphaFoldDB" id="A0A8J6AI09"/>
<feature type="compositionally biased region" description="Basic residues" evidence="1">
    <location>
        <begin position="18"/>
        <end position="29"/>
    </location>
</feature>
<feature type="compositionally biased region" description="Basic and acidic residues" evidence="1">
    <location>
        <begin position="312"/>
        <end position="364"/>
    </location>
</feature>
<evidence type="ECO:0000313" key="3">
    <source>
        <dbReference type="Proteomes" id="UP000700334"/>
    </source>
</evidence>
<keyword evidence="3" id="KW-1185">Reference proteome</keyword>
<feature type="compositionally biased region" description="Low complexity" evidence="1">
    <location>
        <begin position="129"/>
        <end position="141"/>
    </location>
</feature>
<sequence>MAPPPQPAFIGNSPWPRPSRRRERGRTRGRGIGAAGKTWRARPSWRMIGGQLQMGDGPSPGLVHMFRRPRAPGPQRLNRADPPQPSCQRFLPLSLCFGSVSPPVPGRSNALLPQGLSSAVPGQRKDPQESAAEGSAAGGVEARLKRTDKEPEAKMAAGSGKEKLKAGATPRSPARRKTQPAPPPLPPPPPPTGGEELPWGDLSLNKCLVLASLVALLGGAFQLCRDSVTWEASAPAPVPEPWVPPSSAPKEPAMPQPKPQARASPRGLPDTQVEAERAEGPRSREAAEKDQGKLGGHPEEEPEPRTHRGPKERRAQQRPREERPREEKRPRKEKQRWEEKPRKEKRGETREPPEAPLRRREAREGSQGPWARVSGDPKLRKRPARASPRFSEEEEARPPGRQKHRPGKGWD</sequence>
<feature type="region of interest" description="Disordered" evidence="1">
    <location>
        <begin position="231"/>
        <end position="411"/>
    </location>
</feature>
<organism evidence="2 3">
    <name type="scientific">Galemys pyrenaicus</name>
    <name type="common">Iberian desman</name>
    <name type="synonym">Pyrenean desman</name>
    <dbReference type="NCBI Taxonomy" id="202257"/>
    <lineage>
        <taxon>Eukaryota</taxon>
        <taxon>Metazoa</taxon>
        <taxon>Chordata</taxon>
        <taxon>Craniata</taxon>
        <taxon>Vertebrata</taxon>
        <taxon>Euteleostomi</taxon>
        <taxon>Mammalia</taxon>
        <taxon>Eutheria</taxon>
        <taxon>Laurasiatheria</taxon>
        <taxon>Eulipotyphla</taxon>
        <taxon>Talpidae</taxon>
        <taxon>Galemys</taxon>
    </lineage>
</organism>
<dbReference type="Proteomes" id="UP000700334">
    <property type="component" value="Unassembled WGS sequence"/>
</dbReference>
<dbReference type="InterPro" id="IPR026178">
    <property type="entry name" value="JSRP1"/>
</dbReference>
<proteinExistence type="predicted"/>